<sequence>MRILLTLLVFVLQACDRSAYSTAMPNRIAEEKSAEQKPAVSVGIDRQVLFGDLHVHTMYSFDAFIFGTTASPDMAYEFAKGSVIDHPGGFEMKLREPLDFYGVTDHASYMGSLRAMKDPSTNISGHELAKGMQDLSTTEKRLTQFGKILDFVRTERRNELLDKAVFQDAWDRIKAAAERHNDPGNFTTFIAYEYTAFSGVLENLHRNVIFAGEGPSLPFSIIDSSNPEDLWRWMDEQRSQGIEALAIPHNSNVSNGKMFNLIDFAGNPLDAAYADLRMRNEPLIEISQVKGTSETHPALSPNDEWADFEIINTRLASNLLSDPKGSYAREALRNGLEFETKKAFNPFKFGFVSASDTHNASYAGDEDNYWSKLGLIDDEPVERGSVPLPETGENGSPYANTNYHSWGASGLAAVWADENTRESIYSALRRKETFGTSGPKIKV</sequence>
<dbReference type="Pfam" id="PF12228">
    <property type="entry name" value="DUF3604"/>
    <property type="match status" value="1"/>
</dbReference>
<evidence type="ECO:0000313" key="1">
    <source>
        <dbReference type="EMBL" id="SVB06410.1"/>
    </source>
</evidence>
<dbReference type="AlphaFoldDB" id="A0A382AXZ7"/>
<dbReference type="Gene3D" id="3.20.20.140">
    <property type="entry name" value="Metal-dependent hydrolases"/>
    <property type="match status" value="1"/>
</dbReference>
<evidence type="ECO:0008006" key="2">
    <source>
        <dbReference type="Google" id="ProtNLM"/>
    </source>
</evidence>
<dbReference type="PROSITE" id="PS51257">
    <property type="entry name" value="PROKAR_LIPOPROTEIN"/>
    <property type="match status" value="1"/>
</dbReference>
<dbReference type="InterPro" id="IPR022028">
    <property type="entry name" value="DUF3604"/>
</dbReference>
<feature type="non-terminal residue" evidence="1">
    <location>
        <position position="443"/>
    </location>
</feature>
<dbReference type="EMBL" id="UINC01027341">
    <property type="protein sequence ID" value="SVB06410.1"/>
    <property type="molecule type" value="Genomic_DNA"/>
</dbReference>
<gene>
    <name evidence="1" type="ORF">METZ01_LOCUS159264</name>
</gene>
<organism evidence="1">
    <name type="scientific">marine metagenome</name>
    <dbReference type="NCBI Taxonomy" id="408172"/>
    <lineage>
        <taxon>unclassified sequences</taxon>
        <taxon>metagenomes</taxon>
        <taxon>ecological metagenomes</taxon>
    </lineage>
</organism>
<name>A0A382AXZ7_9ZZZZ</name>
<accession>A0A382AXZ7</accession>
<proteinExistence type="predicted"/>
<protein>
    <recommendedName>
        <fullName evidence="2">DUF3604 domain-containing protein</fullName>
    </recommendedName>
</protein>
<reference evidence="1" key="1">
    <citation type="submission" date="2018-05" db="EMBL/GenBank/DDBJ databases">
        <authorList>
            <person name="Lanie J.A."/>
            <person name="Ng W.-L."/>
            <person name="Kazmierczak K.M."/>
            <person name="Andrzejewski T.M."/>
            <person name="Davidsen T.M."/>
            <person name="Wayne K.J."/>
            <person name="Tettelin H."/>
            <person name="Glass J.I."/>
            <person name="Rusch D."/>
            <person name="Podicherti R."/>
            <person name="Tsui H.-C.T."/>
            <person name="Winkler M.E."/>
        </authorList>
    </citation>
    <scope>NUCLEOTIDE SEQUENCE</scope>
</reference>